<dbReference type="PROSITE" id="PS50082">
    <property type="entry name" value="WD_REPEATS_2"/>
    <property type="match status" value="3"/>
</dbReference>
<dbReference type="InterPro" id="IPR019775">
    <property type="entry name" value="WD40_repeat_CS"/>
</dbReference>
<dbReference type="SUPFAM" id="SSF82171">
    <property type="entry name" value="DPP6 N-terminal domain-like"/>
    <property type="match status" value="2"/>
</dbReference>
<dbReference type="Gene3D" id="3.40.50.300">
    <property type="entry name" value="P-loop containing nucleotide triphosphate hydrolases"/>
    <property type="match status" value="1"/>
</dbReference>
<dbReference type="Pfam" id="PF00400">
    <property type="entry name" value="WD40"/>
    <property type="match status" value="3"/>
</dbReference>
<evidence type="ECO:0000313" key="5">
    <source>
        <dbReference type="EMBL" id="THW34729.1"/>
    </source>
</evidence>
<dbReference type="InterPro" id="IPR001680">
    <property type="entry name" value="WD40_rpt"/>
</dbReference>
<dbReference type="SMART" id="SM00320">
    <property type="entry name" value="WD40"/>
    <property type="match status" value="5"/>
</dbReference>
<dbReference type="InterPro" id="IPR056884">
    <property type="entry name" value="NPHP3-like_N"/>
</dbReference>
<dbReference type="InterPro" id="IPR027417">
    <property type="entry name" value="P-loop_NTPase"/>
</dbReference>
<feature type="repeat" description="WD" evidence="3">
    <location>
        <begin position="813"/>
        <end position="844"/>
    </location>
</feature>
<dbReference type="InterPro" id="IPR036322">
    <property type="entry name" value="WD40_repeat_dom_sf"/>
</dbReference>
<comment type="caution">
    <text evidence="5">The sequence shown here is derived from an EMBL/GenBank/DDBJ whole genome shotgun (WGS) entry which is preliminary data.</text>
</comment>
<feature type="repeat" description="WD" evidence="3">
    <location>
        <begin position="1151"/>
        <end position="1185"/>
    </location>
</feature>
<dbReference type="InterPro" id="IPR011659">
    <property type="entry name" value="WD40"/>
</dbReference>
<dbReference type="Proteomes" id="UP000309076">
    <property type="component" value="Unassembled WGS sequence"/>
</dbReference>
<keyword evidence="1 3" id="KW-0853">WD repeat</keyword>
<dbReference type="Pfam" id="PF07676">
    <property type="entry name" value="PD40"/>
    <property type="match status" value="1"/>
</dbReference>
<dbReference type="SUPFAM" id="SSF52540">
    <property type="entry name" value="P-loop containing nucleoside triphosphate hydrolases"/>
    <property type="match status" value="1"/>
</dbReference>
<feature type="domain" description="Nephrocystin 3-like N-terminal" evidence="4">
    <location>
        <begin position="86"/>
        <end position="250"/>
    </location>
</feature>
<dbReference type="PROSITE" id="PS00678">
    <property type="entry name" value="WD_REPEATS_1"/>
    <property type="match status" value="2"/>
</dbReference>
<evidence type="ECO:0000256" key="1">
    <source>
        <dbReference type="ARBA" id="ARBA00022574"/>
    </source>
</evidence>
<evidence type="ECO:0000256" key="2">
    <source>
        <dbReference type="ARBA" id="ARBA00022737"/>
    </source>
</evidence>
<dbReference type="InterPro" id="IPR015943">
    <property type="entry name" value="WD40/YVTN_repeat-like_dom_sf"/>
</dbReference>
<dbReference type="SUPFAM" id="SSF50978">
    <property type="entry name" value="WD40 repeat-like"/>
    <property type="match status" value="1"/>
</dbReference>
<dbReference type="PANTHER" id="PTHR19879:SF9">
    <property type="entry name" value="TRANSCRIPTION INITIATION FACTOR TFIID SUBUNIT 5"/>
    <property type="match status" value="1"/>
</dbReference>
<gene>
    <name evidence="5" type="ORF">D6D21_09460</name>
</gene>
<dbReference type="PROSITE" id="PS50294">
    <property type="entry name" value="WD_REPEATS_REGION"/>
    <property type="match status" value="2"/>
</dbReference>
<reference evidence="5 6" key="1">
    <citation type="submission" date="2018-10" db="EMBL/GenBank/DDBJ databases">
        <title>Fifty Aureobasidium pullulans genomes reveal a recombining polyextremotolerant generalist.</title>
        <authorList>
            <person name="Gostincar C."/>
            <person name="Turk M."/>
            <person name="Zajc J."/>
            <person name="Gunde-Cimerman N."/>
        </authorList>
    </citation>
    <scope>NUCLEOTIDE SEQUENCE [LARGE SCALE GENOMIC DNA]</scope>
    <source>
        <strain evidence="5 6">EXF-10796</strain>
    </source>
</reference>
<accession>A0AB74IK68</accession>
<dbReference type="Pfam" id="PF24883">
    <property type="entry name" value="NPHP3_N"/>
    <property type="match status" value="1"/>
</dbReference>
<evidence type="ECO:0000259" key="4">
    <source>
        <dbReference type="Pfam" id="PF24883"/>
    </source>
</evidence>
<dbReference type="EMBL" id="QZAM01000308">
    <property type="protein sequence ID" value="THW34729.1"/>
    <property type="molecule type" value="Genomic_DNA"/>
</dbReference>
<feature type="repeat" description="WD" evidence="3">
    <location>
        <begin position="762"/>
        <end position="795"/>
    </location>
</feature>
<sequence length="1354" mass="151385">MTASRRVGHDFLTPRATNGATQHNGDHYAGDVYQNFKWVYDVFLGQLKWKLTAIAVKATRIHSIYCLLQSDPLCLENTRVEILERIMSWSDCASNYKPIFWLSGMAGTGKSTIARTIALKFQEEERVLASFFFARDNAASVSAKDFFTTIAKQLATSEDPALREKICAAIRNNQDIAHKAQRLQWQRLVLKPLTQLCEERQTLRDRRSAVIVIDALDECDRQDDVTDILRIICGCRGLDHARLRIIITSRPETPIRLGFEDMPHILHQTLSLDDVSHEIVNADLIVFFNYWLKDVRRRHGGLSTDWPGADSVVSLVARCEGLFIYAATLSLFLLQKPQLCHERLNRIMEEDQVSSNTYLEPLDRMYLTILRVSFDDKSALSDHERQILQERFNHVVGSIVMLQDGISAEALALLLRMPMMNVAATLHNLHSVIRYFQDGRAIRLLHESFREFITNPHRCTELRFLIEPEKAHEKLFDDCLETLKVHLKQDMCNARDPAATIEEVQLNAASQRCQLLPHVQYACSNWLEHGQKSGLDLGNHGQLSKFFYNHFLHWIEAMCWMRKLAKAVGYVLKLLESPNLECRLERLLHDAKRFLSLHGGTIAVCPLQIYSSALIFSPRNSLVRREFSLETSDWLAKYHPARGEWDSCLFESEGLFPTAFSPDGTLLAFASSSEGRPNRDLQVWNVDYGALVYSIPLSAGLSSVAFNPTATYVAFSVADGSSKPVRSDTASEGSGSTDLDQGMDSIYIRLWNLATDSIDHVLRGHAEEVQRIVFSPDGTLLASTSSDHIAKIWEVFSRSLRCTLVGESAFSEISFSSDSNMVASLVDNSTLRIWDRRNDRTESVVAFKEVGSFSEEASLAFAPDGHLYAAKGSCVVICDVYQPAIQRKVELMDLDIGFSGNLRNNFSSDASILAVHAAEEQKVYLWQTADLSLCSVVSAVSAPVGCKFELSTDGACIAIWDSTTIRVFEVASGNERVVLNGGCIEGIKFAPHANTIASGSRWYGTIKVWDLSQTASPKNTSVTEHVHHITVSIDKTSIVFTSSTSDSRKTSLNLIKFGQDHEPPSIKCVEYEYPFGKVQLLPGSQLAFVSADVGEKHATGYLLDSAAWAPTPIPPCETLTVSPSGFYLALAGLDHRIHIRHTSMQDFTVCLTGHRTAIQMIQFSPSDKQLVSVSNDGQVLLWDTEGQSAPVLLEYEYGPGQEIGRIVEGVFSADEKMLACAYWNFPAVISVQLWNLGTGERSRGLDLDSDFSPCIIITRTLSFSPDGRYLRTAEKTFDLSESPTASLDLGTPMIVDPLNVLWLSWHGKRVLKLPEGYKHEQYYSHENILAIGCREGGVAFLEFDPQKLREALGI</sequence>
<evidence type="ECO:0000313" key="6">
    <source>
        <dbReference type="Proteomes" id="UP000309076"/>
    </source>
</evidence>
<protein>
    <recommendedName>
        <fullName evidence="4">Nephrocystin 3-like N-terminal domain-containing protein</fullName>
    </recommendedName>
</protein>
<dbReference type="Gene3D" id="2.130.10.10">
    <property type="entry name" value="YVTN repeat-like/Quinoprotein amine dehydrogenase"/>
    <property type="match status" value="4"/>
</dbReference>
<evidence type="ECO:0000256" key="3">
    <source>
        <dbReference type="PROSITE-ProRule" id="PRU00221"/>
    </source>
</evidence>
<keyword evidence="2" id="KW-0677">Repeat</keyword>
<name>A0AB74IK68_AURPU</name>
<proteinExistence type="predicted"/>
<organism evidence="5 6">
    <name type="scientific">Aureobasidium pullulans</name>
    <name type="common">Black yeast</name>
    <name type="synonym">Pullularia pullulans</name>
    <dbReference type="NCBI Taxonomy" id="5580"/>
    <lineage>
        <taxon>Eukaryota</taxon>
        <taxon>Fungi</taxon>
        <taxon>Dikarya</taxon>
        <taxon>Ascomycota</taxon>
        <taxon>Pezizomycotina</taxon>
        <taxon>Dothideomycetes</taxon>
        <taxon>Dothideomycetidae</taxon>
        <taxon>Dothideales</taxon>
        <taxon>Saccotheciaceae</taxon>
        <taxon>Aureobasidium</taxon>
    </lineage>
</organism>
<dbReference type="PANTHER" id="PTHR19879">
    <property type="entry name" value="TRANSCRIPTION INITIATION FACTOR TFIID"/>
    <property type="match status" value="1"/>
</dbReference>